<protein>
    <submittedName>
        <fullName evidence="3">XRE family transcriptional regulator</fullName>
    </submittedName>
</protein>
<dbReference type="GO" id="GO:0003700">
    <property type="term" value="F:DNA-binding transcription factor activity"/>
    <property type="evidence" value="ECO:0007669"/>
    <property type="project" value="TreeGrafter"/>
</dbReference>
<dbReference type="Gene3D" id="1.10.260.40">
    <property type="entry name" value="lambda repressor-like DNA-binding domains"/>
    <property type="match status" value="1"/>
</dbReference>
<dbReference type="PANTHER" id="PTHR46797">
    <property type="entry name" value="HTH-TYPE TRANSCRIPTIONAL REGULATOR"/>
    <property type="match status" value="1"/>
</dbReference>
<dbReference type="Pfam" id="PF01381">
    <property type="entry name" value="HTH_3"/>
    <property type="match status" value="1"/>
</dbReference>
<dbReference type="CDD" id="cd00093">
    <property type="entry name" value="HTH_XRE"/>
    <property type="match status" value="1"/>
</dbReference>
<dbReference type="AlphaFoldDB" id="A0A2N0YWI9"/>
<comment type="caution">
    <text evidence="3">The sequence shown here is derived from an EMBL/GenBank/DDBJ whole genome shotgun (WGS) entry which is preliminary data.</text>
</comment>
<keyword evidence="1" id="KW-0238">DNA-binding</keyword>
<keyword evidence="4" id="KW-1185">Reference proteome</keyword>
<dbReference type="SUPFAM" id="SSF47413">
    <property type="entry name" value="lambda repressor-like DNA-binding domains"/>
    <property type="match status" value="1"/>
</dbReference>
<gene>
    <name evidence="3" type="ORF">CWS01_21305</name>
</gene>
<proteinExistence type="predicted"/>
<dbReference type="SMART" id="SM00530">
    <property type="entry name" value="HTH_XRE"/>
    <property type="match status" value="1"/>
</dbReference>
<evidence type="ECO:0000313" key="3">
    <source>
        <dbReference type="EMBL" id="PKG21628.1"/>
    </source>
</evidence>
<dbReference type="InterPro" id="IPR050807">
    <property type="entry name" value="TransReg_Diox_bact_type"/>
</dbReference>
<dbReference type="GO" id="GO:0005829">
    <property type="term" value="C:cytosol"/>
    <property type="evidence" value="ECO:0007669"/>
    <property type="project" value="TreeGrafter"/>
</dbReference>
<name>A0A2N0YWI9_9BACI</name>
<evidence type="ECO:0000256" key="1">
    <source>
        <dbReference type="ARBA" id="ARBA00023125"/>
    </source>
</evidence>
<dbReference type="OrthoDB" id="1859224at2"/>
<feature type="domain" description="HTH cro/C1-type" evidence="2">
    <location>
        <begin position="8"/>
        <end position="63"/>
    </location>
</feature>
<organism evidence="3 4">
    <name type="scientific">Niallia nealsonii</name>
    <dbReference type="NCBI Taxonomy" id="115979"/>
    <lineage>
        <taxon>Bacteria</taxon>
        <taxon>Bacillati</taxon>
        <taxon>Bacillota</taxon>
        <taxon>Bacilli</taxon>
        <taxon>Bacillales</taxon>
        <taxon>Bacillaceae</taxon>
        <taxon>Niallia</taxon>
    </lineage>
</organism>
<evidence type="ECO:0000259" key="2">
    <source>
        <dbReference type="PROSITE" id="PS50943"/>
    </source>
</evidence>
<reference evidence="3 4" key="1">
    <citation type="journal article" date="2003" name="Int. J. Syst. Evol. Microbiol.">
        <title>Bacillus nealsonii sp. nov., isolated from a spacecraft-assembly facility, whose spores are gamma-radiation resistant.</title>
        <authorList>
            <person name="Venkateswaran K."/>
            <person name="Kempf M."/>
            <person name="Chen F."/>
            <person name="Satomi M."/>
            <person name="Nicholson W."/>
            <person name="Kern R."/>
        </authorList>
    </citation>
    <scope>NUCLEOTIDE SEQUENCE [LARGE SCALE GENOMIC DNA]</scope>
    <source>
        <strain evidence="3 4">FO-92</strain>
    </source>
</reference>
<dbReference type="PANTHER" id="PTHR46797:SF1">
    <property type="entry name" value="METHYLPHOSPHONATE SYNTHASE"/>
    <property type="match status" value="1"/>
</dbReference>
<dbReference type="GO" id="GO:0003677">
    <property type="term" value="F:DNA binding"/>
    <property type="evidence" value="ECO:0007669"/>
    <property type="project" value="UniProtKB-KW"/>
</dbReference>
<dbReference type="InterPro" id="IPR010982">
    <property type="entry name" value="Lambda_DNA-bd_dom_sf"/>
</dbReference>
<dbReference type="EMBL" id="PISE01000067">
    <property type="protein sequence ID" value="PKG21628.1"/>
    <property type="molecule type" value="Genomic_DNA"/>
</dbReference>
<evidence type="ECO:0000313" key="4">
    <source>
        <dbReference type="Proteomes" id="UP000233375"/>
    </source>
</evidence>
<sequence length="84" mass="9427">MNMLGDKIQFLRKRKGLSITRLSAITGVSKSYISYIERNKQKSPSLVILLKLSKALDVELQELVCYMEGRGGQETIPGTIENII</sequence>
<dbReference type="Proteomes" id="UP000233375">
    <property type="component" value="Unassembled WGS sequence"/>
</dbReference>
<dbReference type="PROSITE" id="PS50943">
    <property type="entry name" value="HTH_CROC1"/>
    <property type="match status" value="1"/>
</dbReference>
<accession>A0A2N0YWI9</accession>
<dbReference type="InterPro" id="IPR001387">
    <property type="entry name" value="Cro/C1-type_HTH"/>
</dbReference>